<dbReference type="OrthoDB" id="4424890at2"/>
<feature type="transmembrane region" description="Helical" evidence="1">
    <location>
        <begin position="114"/>
        <end position="134"/>
    </location>
</feature>
<feature type="transmembrane region" description="Helical" evidence="1">
    <location>
        <begin position="81"/>
        <end position="102"/>
    </location>
</feature>
<keyword evidence="3" id="KW-1185">Reference proteome</keyword>
<dbReference type="Proteomes" id="UP000430670">
    <property type="component" value="Unassembled WGS sequence"/>
</dbReference>
<accession>A0A6I3SNG9</accession>
<dbReference type="EMBL" id="WNKU01000029">
    <property type="protein sequence ID" value="MTV50583.1"/>
    <property type="molecule type" value="Genomic_DNA"/>
</dbReference>
<evidence type="ECO:0000256" key="1">
    <source>
        <dbReference type="SAM" id="Phobius"/>
    </source>
</evidence>
<gene>
    <name evidence="2" type="ORF">GJ688_16715</name>
</gene>
<proteinExistence type="predicted"/>
<evidence type="ECO:0000313" key="3">
    <source>
        <dbReference type="Proteomes" id="UP000430670"/>
    </source>
</evidence>
<dbReference type="RefSeq" id="WP_155477665.1">
    <property type="nucleotide sequence ID" value="NZ_WNKU01000029.1"/>
</dbReference>
<evidence type="ECO:0000313" key="2">
    <source>
        <dbReference type="EMBL" id="MTV50583.1"/>
    </source>
</evidence>
<dbReference type="AlphaFoldDB" id="A0A6I3SNG9"/>
<reference evidence="2 3" key="1">
    <citation type="submission" date="2019-11" db="EMBL/GenBank/DDBJ databases">
        <title>Whole-genome sequence of a the green, strictly anaerobic photosynthetic bacterium Heliobacillus mobilis DSM 6151.</title>
        <authorList>
            <person name="Kyndt J.A."/>
            <person name="Meyer T.E."/>
        </authorList>
    </citation>
    <scope>NUCLEOTIDE SEQUENCE [LARGE SCALE GENOMIC DNA]</scope>
    <source>
        <strain evidence="2 3">DSM 6151</strain>
    </source>
</reference>
<comment type="caution">
    <text evidence="2">The sequence shown here is derived from an EMBL/GenBank/DDBJ whole genome shotgun (WGS) entry which is preliminary data.</text>
</comment>
<dbReference type="InterPro" id="IPR038728">
    <property type="entry name" value="YkvI-like"/>
</dbReference>
<feature type="transmembrane region" description="Helical" evidence="1">
    <location>
        <begin position="288"/>
        <end position="312"/>
    </location>
</feature>
<sequence length="380" mass="40539">MGFLWQAQVASVYVGAVLGAGFASGQEIMQFFVRYGPAGSGSVILAGLLFGLLGPAIIYVCRQKGVAQYQDLIHMLFGRRIGQVMDVVIASSLFIGIMVMLSGTGALVEQQWGWPSWIGVTGTAFLVTASLWWGLKSLVWVNTILVPLKSIICLAVATAVVFWMPPIETGTLASLQGEAAIPAMAGLNNPFEATEVSGGVGLLPSSPALSAFLYVSFNLTMSLVVLVALAPQVRHRGGFFGAAVGGLSLGLFAYVLTLAMLHYVPAIEGYPVPMLFLAGALHPWTGEIYAFLLWLAMFTAALGSAFGAALRLSKMEKGPKYRKSLLFSIIVVSPFALLPFSELVATLYPFFGYVGLPLIIAIAWVALKELLLTHDKKISI</sequence>
<feature type="transmembrane region" description="Helical" evidence="1">
    <location>
        <begin position="211"/>
        <end position="230"/>
    </location>
</feature>
<keyword evidence="1" id="KW-0472">Membrane</keyword>
<dbReference type="PANTHER" id="PTHR37814">
    <property type="entry name" value="CONSERVED MEMBRANE PROTEIN"/>
    <property type="match status" value="1"/>
</dbReference>
<protein>
    <recommendedName>
        <fullName evidence="4">Membrane protein YkvI</fullName>
    </recommendedName>
</protein>
<keyword evidence="1" id="KW-1133">Transmembrane helix</keyword>
<feature type="transmembrane region" description="Helical" evidence="1">
    <location>
        <begin position="242"/>
        <end position="264"/>
    </location>
</feature>
<feature type="transmembrane region" description="Helical" evidence="1">
    <location>
        <begin position="146"/>
        <end position="164"/>
    </location>
</feature>
<keyword evidence="1" id="KW-0812">Transmembrane</keyword>
<name>A0A6I3SNG9_HELMO</name>
<dbReference type="PANTHER" id="PTHR37814:SF1">
    <property type="entry name" value="MEMBRANE PROTEIN"/>
    <property type="match status" value="1"/>
</dbReference>
<evidence type="ECO:0008006" key="4">
    <source>
        <dbReference type="Google" id="ProtNLM"/>
    </source>
</evidence>
<organism evidence="2 3">
    <name type="scientific">Heliobacterium mobile</name>
    <name type="common">Heliobacillus mobilis</name>
    <dbReference type="NCBI Taxonomy" id="28064"/>
    <lineage>
        <taxon>Bacteria</taxon>
        <taxon>Bacillati</taxon>
        <taxon>Bacillota</taxon>
        <taxon>Clostridia</taxon>
        <taxon>Eubacteriales</taxon>
        <taxon>Heliobacteriaceae</taxon>
        <taxon>Heliobacterium</taxon>
    </lineage>
</organism>
<feature type="transmembrane region" description="Helical" evidence="1">
    <location>
        <begin position="43"/>
        <end position="61"/>
    </location>
</feature>
<feature type="transmembrane region" description="Helical" evidence="1">
    <location>
        <begin position="347"/>
        <end position="367"/>
    </location>
</feature>
<feature type="transmembrane region" description="Helical" evidence="1">
    <location>
        <begin position="324"/>
        <end position="341"/>
    </location>
</feature>